<dbReference type="PROSITE" id="PS00018">
    <property type="entry name" value="EF_HAND_1"/>
    <property type="match status" value="4"/>
</dbReference>
<dbReference type="PANTHER" id="PTHR23048">
    <property type="entry name" value="MYOSIN LIGHT CHAIN 1, 3"/>
    <property type="match status" value="1"/>
</dbReference>
<dbReference type="EMBL" id="JBICBT010000207">
    <property type="protein sequence ID" value="KAL3120797.1"/>
    <property type="molecule type" value="Genomic_DNA"/>
</dbReference>
<keyword evidence="2" id="KW-0106">Calcium</keyword>
<feature type="domain" description="EF-hand" evidence="4">
    <location>
        <begin position="90"/>
        <end position="125"/>
    </location>
</feature>
<dbReference type="FunFam" id="1.10.238.10:FF:000178">
    <property type="entry name" value="Calmodulin-2 A"/>
    <property type="match status" value="1"/>
</dbReference>
<dbReference type="Gene3D" id="1.10.238.10">
    <property type="entry name" value="EF-hand"/>
    <property type="match status" value="2"/>
</dbReference>
<dbReference type="SUPFAM" id="SSF47473">
    <property type="entry name" value="EF-hand"/>
    <property type="match status" value="1"/>
</dbReference>
<dbReference type="InterPro" id="IPR050230">
    <property type="entry name" value="CALM/Myosin/TropC-like"/>
</dbReference>
<dbReference type="Proteomes" id="UP001620626">
    <property type="component" value="Unassembled WGS sequence"/>
</dbReference>
<dbReference type="Pfam" id="PF13499">
    <property type="entry name" value="EF-hand_7"/>
    <property type="match status" value="2"/>
</dbReference>
<dbReference type="InterPro" id="IPR018247">
    <property type="entry name" value="EF_Hand_1_Ca_BS"/>
</dbReference>
<keyword evidence="6" id="KW-1185">Reference proteome</keyword>
<reference evidence="5 6" key="1">
    <citation type="submission" date="2024-10" db="EMBL/GenBank/DDBJ databases">
        <authorList>
            <person name="Kim D."/>
        </authorList>
    </citation>
    <scope>NUCLEOTIDE SEQUENCE [LARGE SCALE GENOMIC DNA]</scope>
    <source>
        <strain evidence="5">BH-2024</strain>
    </source>
</reference>
<feature type="domain" description="EF-hand" evidence="4">
    <location>
        <begin position="199"/>
        <end position="232"/>
    </location>
</feature>
<dbReference type="InterPro" id="IPR002048">
    <property type="entry name" value="EF_hand_dom"/>
</dbReference>
<dbReference type="SMART" id="SM00054">
    <property type="entry name" value="EFh"/>
    <property type="match status" value="4"/>
</dbReference>
<dbReference type="InterPro" id="IPR011992">
    <property type="entry name" value="EF-hand-dom_pair"/>
</dbReference>
<comment type="caution">
    <text evidence="5">The sequence shown here is derived from an EMBL/GenBank/DDBJ whole genome shotgun (WGS) entry which is preliminary data.</text>
</comment>
<sequence length="232" mass="26643">MSADYAKRATENEQLKNDLTNGQTDGQQRNKPKSQQKENGNVIKHRFGEEHHKLEQFEPTMMTISSLGGRDGVAENRREELPQIDGLTTEQVAEFKEAFELFDKNGDGRVTASELGVVMHSLGHSPTEEELHEMVREIDENGNGSIELDEFIKMMSRKEKESENEKELREAFQVFDKDNDGFISPVELRFVMQNLGEELTESEVHEMIREADLDGDGKVNFNEFVFMMRQKV</sequence>
<keyword evidence="1" id="KW-0677">Repeat</keyword>
<feature type="compositionally biased region" description="Basic and acidic residues" evidence="3">
    <location>
        <begin position="1"/>
        <end position="16"/>
    </location>
</feature>
<gene>
    <name evidence="5" type="ORF">niasHT_008089</name>
</gene>
<dbReference type="CDD" id="cd00051">
    <property type="entry name" value="EFh"/>
    <property type="match status" value="2"/>
</dbReference>
<dbReference type="PROSITE" id="PS50222">
    <property type="entry name" value="EF_HAND_2"/>
    <property type="match status" value="4"/>
</dbReference>
<evidence type="ECO:0000256" key="1">
    <source>
        <dbReference type="ARBA" id="ARBA00022737"/>
    </source>
</evidence>
<evidence type="ECO:0000259" key="4">
    <source>
        <dbReference type="PROSITE" id="PS50222"/>
    </source>
</evidence>
<evidence type="ECO:0000256" key="3">
    <source>
        <dbReference type="SAM" id="MobiDB-lite"/>
    </source>
</evidence>
<protein>
    <recommendedName>
        <fullName evidence="4">EF-hand domain-containing protein</fullName>
    </recommendedName>
</protein>
<dbReference type="AlphaFoldDB" id="A0ABD2LZY7"/>
<dbReference type="PANTHER" id="PTHR23048:SF0">
    <property type="entry name" value="CALMODULIN LIKE 3"/>
    <property type="match status" value="1"/>
</dbReference>
<name>A0ABD2LZY7_9BILA</name>
<proteinExistence type="predicted"/>
<dbReference type="GO" id="GO:0043226">
    <property type="term" value="C:organelle"/>
    <property type="evidence" value="ECO:0007669"/>
    <property type="project" value="UniProtKB-ARBA"/>
</dbReference>
<evidence type="ECO:0000256" key="2">
    <source>
        <dbReference type="ARBA" id="ARBA00022837"/>
    </source>
</evidence>
<evidence type="ECO:0000313" key="6">
    <source>
        <dbReference type="Proteomes" id="UP001620626"/>
    </source>
</evidence>
<feature type="compositionally biased region" description="Polar residues" evidence="3">
    <location>
        <begin position="17"/>
        <end position="29"/>
    </location>
</feature>
<feature type="domain" description="EF-hand" evidence="4">
    <location>
        <begin position="163"/>
        <end position="198"/>
    </location>
</feature>
<organism evidence="5 6">
    <name type="scientific">Heterodera trifolii</name>
    <dbReference type="NCBI Taxonomy" id="157864"/>
    <lineage>
        <taxon>Eukaryota</taxon>
        <taxon>Metazoa</taxon>
        <taxon>Ecdysozoa</taxon>
        <taxon>Nematoda</taxon>
        <taxon>Chromadorea</taxon>
        <taxon>Rhabditida</taxon>
        <taxon>Tylenchina</taxon>
        <taxon>Tylenchomorpha</taxon>
        <taxon>Tylenchoidea</taxon>
        <taxon>Heteroderidae</taxon>
        <taxon>Heteroderinae</taxon>
        <taxon>Heterodera</taxon>
    </lineage>
</organism>
<feature type="domain" description="EF-hand" evidence="4">
    <location>
        <begin position="126"/>
        <end position="161"/>
    </location>
</feature>
<accession>A0ABD2LZY7</accession>
<feature type="region of interest" description="Disordered" evidence="3">
    <location>
        <begin position="1"/>
        <end position="42"/>
    </location>
</feature>
<evidence type="ECO:0000313" key="5">
    <source>
        <dbReference type="EMBL" id="KAL3120797.1"/>
    </source>
</evidence>